<feature type="transmembrane region" description="Helical" evidence="1">
    <location>
        <begin position="177"/>
        <end position="196"/>
    </location>
</feature>
<dbReference type="Proteomes" id="UP000320333">
    <property type="component" value="Unassembled WGS sequence"/>
</dbReference>
<keyword evidence="1" id="KW-0472">Membrane</keyword>
<keyword evidence="3" id="KW-1185">Reference proteome</keyword>
<dbReference type="OrthoDB" id="2137279at2759"/>
<sequence>MKGDRQQNKGDAWDSDAVTVAPSSRWQQCVAWMEKYKLQMMACHFSFLAVTSALVAGMAGQVAIQNKHENGVYFTQNSILATFIYLVFSTAIWVYSAIICMFQAVDEGNQSFWDYVGVNQKRRFWFWFLGVNGTSFAMWVVITTLFWDVTWVCWIGKGEGAEINPYSGGVCNQLTNIWFYAIFNVIAVFINFWLVVEDQLVLVERAGVERKAESVSEAIDKKHGVAYA</sequence>
<gene>
    <name evidence="2" type="ORF">CcCBS67573_g05217</name>
</gene>
<evidence type="ECO:0000256" key="1">
    <source>
        <dbReference type="SAM" id="Phobius"/>
    </source>
</evidence>
<dbReference type="EMBL" id="QEAP01000181">
    <property type="protein sequence ID" value="TPX73511.1"/>
    <property type="molecule type" value="Genomic_DNA"/>
</dbReference>
<keyword evidence="1" id="KW-1133">Transmembrane helix</keyword>
<feature type="transmembrane region" description="Helical" evidence="1">
    <location>
        <begin position="83"/>
        <end position="104"/>
    </location>
</feature>
<accession>A0A507FAZ7</accession>
<reference evidence="2 3" key="1">
    <citation type="journal article" date="2019" name="Sci. Rep.">
        <title>Comparative genomics of chytrid fungi reveal insights into the obligate biotrophic and pathogenic lifestyle of Synchytrium endobioticum.</title>
        <authorList>
            <person name="van de Vossenberg B.T.L.H."/>
            <person name="Warris S."/>
            <person name="Nguyen H.D.T."/>
            <person name="van Gent-Pelzer M.P.E."/>
            <person name="Joly D.L."/>
            <person name="van de Geest H.C."/>
            <person name="Bonants P.J.M."/>
            <person name="Smith D.S."/>
            <person name="Levesque C.A."/>
            <person name="van der Lee T.A.J."/>
        </authorList>
    </citation>
    <scope>NUCLEOTIDE SEQUENCE [LARGE SCALE GENOMIC DNA]</scope>
    <source>
        <strain evidence="2 3">CBS 675.73</strain>
    </source>
</reference>
<organism evidence="2 3">
    <name type="scientific">Chytriomyces confervae</name>
    <dbReference type="NCBI Taxonomy" id="246404"/>
    <lineage>
        <taxon>Eukaryota</taxon>
        <taxon>Fungi</taxon>
        <taxon>Fungi incertae sedis</taxon>
        <taxon>Chytridiomycota</taxon>
        <taxon>Chytridiomycota incertae sedis</taxon>
        <taxon>Chytridiomycetes</taxon>
        <taxon>Chytridiales</taxon>
        <taxon>Chytriomycetaceae</taxon>
        <taxon>Chytriomyces</taxon>
    </lineage>
</organism>
<protein>
    <submittedName>
        <fullName evidence="2">Uncharacterized protein</fullName>
    </submittedName>
</protein>
<feature type="transmembrane region" description="Helical" evidence="1">
    <location>
        <begin position="42"/>
        <end position="63"/>
    </location>
</feature>
<keyword evidence="1" id="KW-0812">Transmembrane</keyword>
<feature type="transmembrane region" description="Helical" evidence="1">
    <location>
        <begin position="124"/>
        <end position="147"/>
    </location>
</feature>
<evidence type="ECO:0000313" key="3">
    <source>
        <dbReference type="Proteomes" id="UP000320333"/>
    </source>
</evidence>
<comment type="caution">
    <text evidence="2">The sequence shown here is derived from an EMBL/GenBank/DDBJ whole genome shotgun (WGS) entry which is preliminary data.</text>
</comment>
<dbReference type="AlphaFoldDB" id="A0A507FAZ7"/>
<proteinExistence type="predicted"/>
<evidence type="ECO:0000313" key="2">
    <source>
        <dbReference type="EMBL" id="TPX73511.1"/>
    </source>
</evidence>
<name>A0A507FAZ7_9FUNG</name>